<protein>
    <submittedName>
        <fullName evidence="1">Uncharacterized protein</fullName>
    </submittedName>
</protein>
<dbReference type="RefSeq" id="WP_408169811.1">
    <property type="nucleotide sequence ID" value="NZ_JAQQFR010000015.1"/>
</dbReference>
<dbReference type="Proteomes" id="UP001629214">
    <property type="component" value="Unassembled WGS sequence"/>
</dbReference>
<dbReference type="EMBL" id="JAQQFR010000015">
    <property type="protein sequence ID" value="MFL9880805.1"/>
    <property type="molecule type" value="Genomic_DNA"/>
</dbReference>
<organism evidence="1 2">
    <name type="scientific">Herbaspirillum rhizosphaerae</name>
    <dbReference type="NCBI Taxonomy" id="346179"/>
    <lineage>
        <taxon>Bacteria</taxon>
        <taxon>Pseudomonadati</taxon>
        <taxon>Pseudomonadota</taxon>
        <taxon>Betaproteobacteria</taxon>
        <taxon>Burkholderiales</taxon>
        <taxon>Oxalobacteraceae</taxon>
        <taxon>Herbaspirillum</taxon>
    </lineage>
</organism>
<proteinExistence type="predicted"/>
<keyword evidence="2" id="KW-1185">Reference proteome</keyword>
<evidence type="ECO:0000313" key="2">
    <source>
        <dbReference type="Proteomes" id="UP001629214"/>
    </source>
</evidence>
<gene>
    <name evidence="1" type="ORF">PQR63_20575</name>
</gene>
<evidence type="ECO:0000313" key="1">
    <source>
        <dbReference type="EMBL" id="MFL9880805.1"/>
    </source>
</evidence>
<accession>A0ABW8ZE46</accession>
<reference evidence="1 2" key="1">
    <citation type="journal article" date="2024" name="Chem. Sci.">
        <title>Discovery of megapolipeptins by genome mining of a Burkholderiales bacteria collection.</title>
        <authorList>
            <person name="Paulo B.S."/>
            <person name="Recchia M.J.J."/>
            <person name="Lee S."/>
            <person name="Fergusson C.H."/>
            <person name="Romanowski S.B."/>
            <person name="Hernandez A."/>
            <person name="Krull N."/>
            <person name="Liu D.Y."/>
            <person name="Cavanagh H."/>
            <person name="Bos A."/>
            <person name="Gray C.A."/>
            <person name="Murphy B.T."/>
            <person name="Linington R.G."/>
            <person name="Eustaquio A.S."/>
        </authorList>
    </citation>
    <scope>NUCLEOTIDE SEQUENCE [LARGE SCALE GENOMIC DNA]</scope>
    <source>
        <strain evidence="1 2">RL21-008-BIB-B</strain>
    </source>
</reference>
<name>A0ABW8ZE46_9BURK</name>
<sequence length="74" mass="7840">MQHNPTKKARPSFSLSNLQVTLLLLIAGVCLISATWVFAVDIGRVPVSLWDICTTALSSTPTEAVPSSTSAPTK</sequence>
<comment type="caution">
    <text evidence="1">The sequence shown here is derived from an EMBL/GenBank/DDBJ whole genome shotgun (WGS) entry which is preliminary data.</text>
</comment>